<gene>
    <name evidence="4" type="ORF">M0812_19198</name>
</gene>
<protein>
    <submittedName>
        <fullName evidence="4">M7gpppn-mRNA hydrolase</fullName>
    </submittedName>
</protein>
<dbReference type="GO" id="GO:0016787">
    <property type="term" value="F:hydrolase activity"/>
    <property type="evidence" value="ECO:0007669"/>
    <property type="project" value="UniProtKB-KW"/>
</dbReference>
<proteinExistence type="inferred from homology"/>
<dbReference type="PANTHER" id="PTHR23114">
    <property type="entry name" value="M7GPPPN-MRNA HYDROLASE"/>
    <property type="match status" value="1"/>
</dbReference>
<comment type="similarity">
    <text evidence="2">Belongs to the Nudix hydrolase family. DCP2 subfamily.</text>
</comment>
<dbReference type="SUPFAM" id="SSF140586">
    <property type="entry name" value="Dcp2 domain-like"/>
    <property type="match status" value="1"/>
</dbReference>
<dbReference type="GO" id="GO:0030145">
    <property type="term" value="F:manganese ion binding"/>
    <property type="evidence" value="ECO:0007669"/>
    <property type="project" value="InterPro"/>
</dbReference>
<organism evidence="4 5">
    <name type="scientific">Anaeramoeba flamelloides</name>
    <dbReference type="NCBI Taxonomy" id="1746091"/>
    <lineage>
        <taxon>Eukaryota</taxon>
        <taxon>Metamonada</taxon>
        <taxon>Anaeramoebidae</taxon>
        <taxon>Anaeramoeba</taxon>
    </lineage>
</organism>
<dbReference type="AlphaFoldDB" id="A0AAV7ZAU0"/>
<evidence type="ECO:0000313" key="4">
    <source>
        <dbReference type="EMBL" id="KAJ3437125.1"/>
    </source>
</evidence>
<keyword evidence="4" id="KW-0378">Hydrolase</keyword>
<reference evidence="4" key="1">
    <citation type="submission" date="2022-08" db="EMBL/GenBank/DDBJ databases">
        <title>Novel sulphate-reducing endosymbionts in the free-living metamonad Anaeramoeba.</title>
        <authorList>
            <person name="Jerlstrom-Hultqvist J."/>
            <person name="Cepicka I."/>
            <person name="Gallot-Lavallee L."/>
            <person name="Salas-Leiva D."/>
            <person name="Curtis B.A."/>
            <person name="Zahonova K."/>
            <person name="Pipaliya S."/>
            <person name="Dacks J."/>
            <person name="Roger A.J."/>
        </authorList>
    </citation>
    <scope>NUCLEOTIDE SEQUENCE</scope>
    <source>
        <strain evidence="4">Busselton2</strain>
    </source>
</reference>
<evidence type="ECO:0000313" key="5">
    <source>
        <dbReference type="Proteomes" id="UP001146793"/>
    </source>
</evidence>
<dbReference type="PROSITE" id="PS51462">
    <property type="entry name" value="NUDIX"/>
    <property type="match status" value="1"/>
</dbReference>
<sequence length="254" mass="30091">MTRELQAKVLKDLLSRFVINMNYKEENWEIDLIENMRKALWFYTDFYQKQYSNLPNLQHKRICHELFKMYKPLKQQNVEVLFQKYKKFRKNQPKCGSAIFSPDLEKVLLVLGVDNGKKIKGKWGFPKGTLEICDKGPRDCVIRETREEIGYDLTGKIYEKDLLITKVGNLTGYLYLITNVDPNLQFHTETRNEIQNIKWFPIGNLPTKQTNFFFSRFQEEMLDWIRFKKSERSNGGGFKIDLSLNMGCSIETKN</sequence>
<dbReference type="InterPro" id="IPR036189">
    <property type="entry name" value="DCP2_BoxA_sf"/>
</dbReference>
<dbReference type="GO" id="GO:0003723">
    <property type="term" value="F:RNA binding"/>
    <property type="evidence" value="ECO:0007669"/>
    <property type="project" value="InterPro"/>
</dbReference>
<dbReference type="Gene3D" id="3.90.79.10">
    <property type="entry name" value="Nucleoside Triphosphate Pyrophosphohydrolase"/>
    <property type="match status" value="1"/>
</dbReference>
<dbReference type="EMBL" id="JANTQA010000036">
    <property type="protein sequence ID" value="KAJ3437125.1"/>
    <property type="molecule type" value="Genomic_DNA"/>
</dbReference>
<name>A0AAV7ZAU0_9EUKA</name>
<dbReference type="Gene3D" id="1.10.10.1050">
    <property type="entry name" value="Dcp2, box A domain"/>
    <property type="match status" value="1"/>
</dbReference>
<dbReference type="Pfam" id="PF05026">
    <property type="entry name" value="DCP2"/>
    <property type="match status" value="1"/>
</dbReference>
<dbReference type="GO" id="GO:0000290">
    <property type="term" value="P:deadenylation-dependent decapping of nuclear-transcribed mRNA"/>
    <property type="evidence" value="ECO:0007669"/>
    <property type="project" value="TreeGrafter"/>
</dbReference>
<evidence type="ECO:0000259" key="3">
    <source>
        <dbReference type="PROSITE" id="PS51462"/>
    </source>
</evidence>
<evidence type="ECO:0000256" key="2">
    <source>
        <dbReference type="ARBA" id="ARBA00005279"/>
    </source>
</evidence>
<accession>A0AAV7ZAU0</accession>
<dbReference type="SUPFAM" id="SSF55811">
    <property type="entry name" value="Nudix"/>
    <property type="match status" value="1"/>
</dbReference>
<dbReference type="InterPro" id="IPR000086">
    <property type="entry name" value="NUDIX_hydrolase_dom"/>
</dbReference>
<dbReference type="Proteomes" id="UP001146793">
    <property type="component" value="Unassembled WGS sequence"/>
</dbReference>
<dbReference type="GO" id="GO:0005737">
    <property type="term" value="C:cytoplasm"/>
    <property type="evidence" value="ECO:0007669"/>
    <property type="project" value="UniProtKB-SubCell"/>
</dbReference>
<comment type="subcellular location">
    <subcellularLocation>
        <location evidence="1">Cytoplasm</location>
    </subcellularLocation>
</comment>
<feature type="domain" description="Nudix hydrolase" evidence="3">
    <location>
        <begin position="90"/>
        <end position="223"/>
    </location>
</feature>
<dbReference type="InterPro" id="IPR007722">
    <property type="entry name" value="DCP2_BoxA"/>
</dbReference>
<comment type="caution">
    <text evidence="4">The sequence shown here is derived from an EMBL/GenBank/DDBJ whole genome shotgun (WGS) entry which is preliminary data.</text>
</comment>
<dbReference type="Pfam" id="PF00293">
    <property type="entry name" value="NUDIX"/>
    <property type="match status" value="1"/>
</dbReference>
<dbReference type="SMART" id="SM01125">
    <property type="entry name" value="DCP2"/>
    <property type="match status" value="1"/>
</dbReference>
<dbReference type="InterPro" id="IPR015797">
    <property type="entry name" value="NUDIX_hydrolase-like_dom_sf"/>
</dbReference>
<evidence type="ECO:0000256" key="1">
    <source>
        <dbReference type="ARBA" id="ARBA00004496"/>
    </source>
</evidence>
<dbReference type="PANTHER" id="PTHR23114:SF17">
    <property type="entry name" value="M7GPPPN-MRNA HYDROLASE"/>
    <property type="match status" value="1"/>
</dbReference>